<evidence type="ECO:0000259" key="2">
    <source>
        <dbReference type="Pfam" id="PF04235"/>
    </source>
</evidence>
<dbReference type="InterPro" id="IPR007349">
    <property type="entry name" value="DUF418"/>
</dbReference>
<evidence type="ECO:0000313" key="3">
    <source>
        <dbReference type="EMBL" id="ETI70739.1"/>
    </source>
</evidence>
<feature type="transmembrane region" description="Helical" evidence="1">
    <location>
        <begin position="289"/>
        <end position="307"/>
    </location>
</feature>
<feature type="transmembrane region" description="Helical" evidence="1">
    <location>
        <begin position="54"/>
        <end position="72"/>
    </location>
</feature>
<dbReference type="Pfam" id="PF04235">
    <property type="entry name" value="DUF418"/>
    <property type="match status" value="1"/>
</dbReference>
<dbReference type="PANTHER" id="PTHR30590">
    <property type="entry name" value="INNER MEMBRANE PROTEIN"/>
    <property type="match status" value="1"/>
</dbReference>
<reference evidence="3 4" key="1">
    <citation type="journal article" date="2014" name="Environ. Microbiol.">
        <title>The nitrate-ammonifying and nosZ-carrying bacterium Bacillus vireti is a potent source and sink for nitric and nitrous oxide under high nitrate conditions.</title>
        <authorList>
            <person name="Mania D."/>
            <person name="Heylen K."/>
            <person name="van Spanning R.J."/>
            <person name="Frostegard A."/>
        </authorList>
    </citation>
    <scope>NUCLEOTIDE SEQUENCE [LARGE SCALE GENOMIC DNA]</scope>
    <source>
        <strain evidence="3 4">LMG 21834</strain>
    </source>
</reference>
<feature type="transmembrane region" description="Helical" evidence="1">
    <location>
        <begin position="84"/>
        <end position="103"/>
    </location>
</feature>
<feature type="transmembrane region" description="Helical" evidence="1">
    <location>
        <begin position="260"/>
        <end position="277"/>
    </location>
</feature>
<keyword evidence="1" id="KW-0472">Membrane</keyword>
<organism evidence="3 4">
    <name type="scientific">Neobacillus vireti LMG 21834</name>
    <dbReference type="NCBI Taxonomy" id="1131730"/>
    <lineage>
        <taxon>Bacteria</taxon>
        <taxon>Bacillati</taxon>
        <taxon>Bacillota</taxon>
        <taxon>Bacilli</taxon>
        <taxon>Bacillales</taxon>
        <taxon>Bacillaceae</taxon>
        <taxon>Neobacillus</taxon>
    </lineage>
</organism>
<gene>
    <name evidence="3" type="ORF">BAVI_00970</name>
</gene>
<name>A0AB94IUG9_9BACI</name>
<feature type="transmembrane region" description="Helical" evidence="1">
    <location>
        <begin position="109"/>
        <end position="125"/>
    </location>
</feature>
<feature type="transmembrane region" description="Helical" evidence="1">
    <location>
        <begin position="132"/>
        <end position="157"/>
    </location>
</feature>
<dbReference type="RefSeq" id="WP_024026419.1">
    <property type="nucleotide sequence ID" value="NZ_ALAN01000009.1"/>
</dbReference>
<keyword evidence="1" id="KW-0812">Transmembrane</keyword>
<dbReference type="Proteomes" id="UP000018877">
    <property type="component" value="Unassembled WGS sequence"/>
</dbReference>
<protein>
    <recommendedName>
        <fullName evidence="2">DUF418 domain-containing protein</fullName>
    </recommendedName>
</protein>
<sequence>MDFDKRIDTLDYLRGFALMGIILVNIIPMLSMPLPVPHTINASYWRFLYLFVEGRFYTIFTFLFGVGFYLFITRAEAKGRNGYVLFLRRMIALFIIGYVHVQYLPGEALTIYAVCGILIMPFYKANKMVNLIFGIAMLIVLGIFSFKLFMVLPLMLLGIAAGQFHVFEQLAKSRNQIAIFTSIMLVLSIIGVIYQYQYAPVVFGDGADANFQKTKRFLNIGITIGPLVSAFYAGLLIWLLQLTLIQKLLSPLKSYGRMALTNYVSQTAFVLLAGKVLHLFNTITYIQSLFLCLAILGVQLIFSQVWLQFFRFGPLEWIWRIVTYFEIPPLRK</sequence>
<keyword evidence="4" id="KW-1185">Reference proteome</keyword>
<keyword evidence="1" id="KW-1133">Transmembrane helix</keyword>
<feature type="transmembrane region" description="Helical" evidence="1">
    <location>
        <begin position="12"/>
        <end position="34"/>
    </location>
</feature>
<accession>A0AB94IUG9</accession>
<dbReference type="InterPro" id="IPR052529">
    <property type="entry name" value="Bact_Transport_Assoc"/>
</dbReference>
<evidence type="ECO:0000313" key="4">
    <source>
        <dbReference type="Proteomes" id="UP000018877"/>
    </source>
</evidence>
<feature type="transmembrane region" description="Helical" evidence="1">
    <location>
        <begin position="217"/>
        <end position="240"/>
    </location>
</feature>
<feature type="transmembrane region" description="Helical" evidence="1">
    <location>
        <begin position="177"/>
        <end position="196"/>
    </location>
</feature>
<dbReference type="AlphaFoldDB" id="A0AB94IUG9"/>
<evidence type="ECO:0000256" key="1">
    <source>
        <dbReference type="SAM" id="Phobius"/>
    </source>
</evidence>
<proteinExistence type="predicted"/>
<dbReference type="PANTHER" id="PTHR30590:SF3">
    <property type="entry name" value="HYPOTHETICAL MEMBRANE SPANNING PROTEIN"/>
    <property type="match status" value="1"/>
</dbReference>
<dbReference type="EMBL" id="ALAN01000009">
    <property type="protein sequence ID" value="ETI70739.1"/>
    <property type="molecule type" value="Genomic_DNA"/>
</dbReference>
<comment type="caution">
    <text evidence="3">The sequence shown here is derived from an EMBL/GenBank/DDBJ whole genome shotgun (WGS) entry which is preliminary data.</text>
</comment>
<feature type="domain" description="DUF418" evidence="2">
    <location>
        <begin position="162"/>
        <end position="325"/>
    </location>
</feature>